<feature type="domain" description="RING-type" evidence="9">
    <location>
        <begin position="603"/>
        <end position="643"/>
    </location>
</feature>
<dbReference type="InterPro" id="IPR051628">
    <property type="entry name" value="LUBAC_E3_Ligases"/>
</dbReference>
<dbReference type="Pfam" id="PF01485">
    <property type="entry name" value="IBR"/>
    <property type="match status" value="1"/>
</dbReference>
<keyword evidence="5 8" id="KW-0863">Zinc-finger</keyword>
<dbReference type="InterPro" id="IPR027370">
    <property type="entry name" value="Znf-RING_euk"/>
</dbReference>
<dbReference type="PROSITE" id="PS50103">
    <property type="entry name" value="ZF_C3H1"/>
    <property type="match status" value="2"/>
</dbReference>
<dbReference type="InterPro" id="IPR044066">
    <property type="entry name" value="TRIAD_supradom"/>
</dbReference>
<dbReference type="GO" id="GO:0004842">
    <property type="term" value="F:ubiquitin-protein transferase activity"/>
    <property type="evidence" value="ECO:0007669"/>
    <property type="project" value="TreeGrafter"/>
</dbReference>
<evidence type="ECO:0000256" key="8">
    <source>
        <dbReference type="PROSITE-ProRule" id="PRU00723"/>
    </source>
</evidence>
<reference evidence="12" key="1">
    <citation type="journal article" date="2021" name="IMA Fungus">
        <title>Genomic characterization of three marine fungi, including Emericellopsis atlantica sp. nov. with signatures of a generalist lifestyle and marine biomass degradation.</title>
        <authorList>
            <person name="Hagestad O.C."/>
            <person name="Hou L."/>
            <person name="Andersen J.H."/>
            <person name="Hansen E.H."/>
            <person name="Altermark B."/>
            <person name="Li C."/>
            <person name="Kuhnert E."/>
            <person name="Cox R.J."/>
            <person name="Crous P.W."/>
            <person name="Spatafora J.W."/>
            <person name="Lail K."/>
            <person name="Amirebrahimi M."/>
            <person name="Lipzen A."/>
            <person name="Pangilinan J."/>
            <person name="Andreopoulos W."/>
            <person name="Hayes R.D."/>
            <person name="Ng V."/>
            <person name="Grigoriev I.V."/>
            <person name="Jackson S.A."/>
            <person name="Sutton T.D.S."/>
            <person name="Dobson A.D.W."/>
            <person name="Rama T."/>
        </authorList>
    </citation>
    <scope>NUCLEOTIDE SEQUENCE</scope>
    <source>
        <strain evidence="12">TRa018bII</strain>
    </source>
</reference>
<keyword evidence="6" id="KW-0833">Ubl conjugation pathway</keyword>
<keyword evidence="7 8" id="KW-0862">Zinc</keyword>
<dbReference type="InterPro" id="IPR017907">
    <property type="entry name" value="Znf_RING_CS"/>
</dbReference>
<dbReference type="Gene3D" id="3.30.40.10">
    <property type="entry name" value="Zinc/RING finger domain, C3HC4 (zinc finger)"/>
    <property type="match status" value="1"/>
</dbReference>
<feature type="domain" description="C3H1-type" evidence="10">
    <location>
        <begin position="1"/>
        <end position="25"/>
    </location>
</feature>
<dbReference type="SMART" id="SM00647">
    <property type="entry name" value="IBR"/>
    <property type="match status" value="2"/>
</dbReference>
<name>A0A9P7YHX9_9HELO</name>
<evidence type="ECO:0000313" key="13">
    <source>
        <dbReference type="Proteomes" id="UP000824998"/>
    </source>
</evidence>
<dbReference type="PROSITE" id="PS00518">
    <property type="entry name" value="ZF_RING_1"/>
    <property type="match status" value="1"/>
</dbReference>
<dbReference type="InterPro" id="IPR000571">
    <property type="entry name" value="Znf_CCCH"/>
</dbReference>
<keyword evidence="4" id="KW-0677">Repeat</keyword>
<keyword evidence="3 8" id="KW-0479">Metal-binding</keyword>
<evidence type="ECO:0000259" key="9">
    <source>
        <dbReference type="PROSITE" id="PS50089"/>
    </source>
</evidence>
<evidence type="ECO:0000256" key="4">
    <source>
        <dbReference type="ARBA" id="ARBA00022737"/>
    </source>
</evidence>
<evidence type="ECO:0000256" key="7">
    <source>
        <dbReference type="ARBA" id="ARBA00022833"/>
    </source>
</evidence>
<protein>
    <submittedName>
        <fullName evidence="12">Uncharacterized protein</fullName>
    </submittedName>
</protein>
<evidence type="ECO:0000259" key="10">
    <source>
        <dbReference type="PROSITE" id="PS50103"/>
    </source>
</evidence>
<dbReference type="PROSITE" id="PS51873">
    <property type="entry name" value="TRIAD"/>
    <property type="match status" value="1"/>
</dbReference>
<feature type="domain" description="RING-type" evidence="11">
    <location>
        <begin position="599"/>
        <end position="810"/>
    </location>
</feature>
<accession>A0A9P7YHX9</accession>
<dbReference type="PROSITE" id="PS50089">
    <property type="entry name" value="ZF_RING_2"/>
    <property type="match status" value="1"/>
</dbReference>
<keyword evidence="2" id="KW-0808">Transferase</keyword>
<evidence type="ECO:0000313" key="12">
    <source>
        <dbReference type="EMBL" id="KAG9233507.1"/>
    </source>
</evidence>
<dbReference type="PANTHER" id="PTHR22770:SF13">
    <property type="entry name" value="RING-TYPE DOMAIN-CONTAINING PROTEIN"/>
    <property type="match status" value="1"/>
</dbReference>
<feature type="zinc finger region" description="C3H1-type" evidence="8">
    <location>
        <begin position="1"/>
        <end position="25"/>
    </location>
</feature>
<dbReference type="CDD" id="cd22585">
    <property type="entry name" value="Rcat_RBR_DEAH12-like"/>
    <property type="match status" value="1"/>
</dbReference>
<dbReference type="InterPro" id="IPR001841">
    <property type="entry name" value="Znf_RING"/>
</dbReference>
<dbReference type="OrthoDB" id="10009520at2759"/>
<organism evidence="12 13">
    <name type="scientific">Amylocarpus encephaloides</name>
    <dbReference type="NCBI Taxonomy" id="45428"/>
    <lineage>
        <taxon>Eukaryota</taxon>
        <taxon>Fungi</taxon>
        <taxon>Dikarya</taxon>
        <taxon>Ascomycota</taxon>
        <taxon>Pezizomycotina</taxon>
        <taxon>Leotiomycetes</taxon>
        <taxon>Helotiales</taxon>
        <taxon>Helotiales incertae sedis</taxon>
        <taxon>Amylocarpus</taxon>
    </lineage>
</organism>
<sequence>MTPCKFFSQGRCTFGTNCKNSHEATALQSLSSSTASPRTERNLKYPVETPICHFFLNGVCKYGMACSFRHGTLPSQIAATGEPRGVNPTELSNQIAELPVSSLITQDLGGARVTFREGAEITSIKLASDFSAIQILGLSPNATPGFVEHLLSGLGFQVPEGSIYLKALGVDGATATVQVEDPNFAKRVIDNFTLPQGTKDNKISIKPMNRRGAIGAFANRLQLCTVTCYWYKPSRQAWLVYKSRQRAMDAKRILERQRLWERSLTCSIQTTSHGMTTTVMIENLDAQTKKQDIYSKLNQPQRPTRITMGDASYSLSDPEAASKIERILGKEGKLESFEWQVISGNSKIKATATYTERESAYKASLSLNGISLPILANTKMFVAPLISVKYNISSAIMLAIMPDIDQLRENIWQSGHVSLKLYPQTDPTKPFTTLRISGESIKHVAEAKAAMEELLKGAVLTDGNEALWDSWFLDSKSLAFLNELSRAHKLYIHRDARKCHLLLYGGDPESRKKVEQLLVEKVRTFQSLTHTISLTPEMLKAAMQGGMRRIKETFGTLATLSVLRNPKTITILGSLADLRQATTLLWEPSSSDIGTDGTEGNDCVVCWTEATEPMSASCGHVYCKECIANQASSASESDLPLKCYGQAGSCLRKFDLNELKRMLNFSDFENLLQASFDIYIRTHPKEFQHCPMPDCLQVYRTTADNSTFLCPTCLTSICTTCKVPFHDGMTCKGYEDLSSGGTEAFLKYKEENQVKDCPQCKVAIQKSHGCNHMQCTQCSTHICWFCMASFGTSGECYSHMKKLHSNIYAD</sequence>
<evidence type="ECO:0000256" key="3">
    <source>
        <dbReference type="ARBA" id="ARBA00022723"/>
    </source>
</evidence>
<dbReference type="GO" id="GO:0043130">
    <property type="term" value="F:ubiquitin binding"/>
    <property type="evidence" value="ECO:0007669"/>
    <property type="project" value="TreeGrafter"/>
</dbReference>
<dbReference type="Pfam" id="PF22191">
    <property type="entry name" value="IBR_1"/>
    <property type="match status" value="1"/>
</dbReference>
<gene>
    <name evidence="12" type="ORF">BJ875DRAFT_425799</name>
</gene>
<dbReference type="GO" id="GO:0000151">
    <property type="term" value="C:ubiquitin ligase complex"/>
    <property type="evidence" value="ECO:0007669"/>
    <property type="project" value="TreeGrafter"/>
</dbReference>
<evidence type="ECO:0000259" key="11">
    <source>
        <dbReference type="PROSITE" id="PS51873"/>
    </source>
</evidence>
<feature type="zinc finger region" description="C3H1-type" evidence="8">
    <location>
        <begin position="46"/>
        <end position="73"/>
    </location>
</feature>
<dbReference type="EMBL" id="MU251498">
    <property type="protein sequence ID" value="KAG9233507.1"/>
    <property type="molecule type" value="Genomic_DNA"/>
</dbReference>
<dbReference type="SUPFAM" id="SSF57850">
    <property type="entry name" value="RING/U-box"/>
    <property type="match status" value="3"/>
</dbReference>
<evidence type="ECO:0000256" key="1">
    <source>
        <dbReference type="ARBA" id="ARBA00004906"/>
    </source>
</evidence>
<dbReference type="Gene3D" id="4.10.1000.10">
    <property type="entry name" value="Zinc finger, CCCH-type"/>
    <property type="match status" value="1"/>
</dbReference>
<dbReference type="GO" id="GO:0043161">
    <property type="term" value="P:proteasome-mediated ubiquitin-dependent protein catabolic process"/>
    <property type="evidence" value="ECO:0007669"/>
    <property type="project" value="TreeGrafter"/>
</dbReference>
<dbReference type="InterPro" id="IPR002867">
    <property type="entry name" value="IBR_dom"/>
</dbReference>
<dbReference type="GO" id="GO:0008270">
    <property type="term" value="F:zinc ion binding"/>
    <property type="evidence" value="ECO:0007669"/>
    <property type="project" value="UniProtKB-KW"/>
</dbReference>
<evidence type="ECO:0000256" key="2">
    <source>
        <dbReference type="ARBA" id="ARBA00022679"/>
    </source>
</evidence>
<dbReference type="InterPro" id="IPR013083">
    <property type="entry name" value="Znf_RING/FYVE/PHD"/>
</dbReference>
<feature type="domain" description="C3H1-type" evidence="10">
    <location>
        <begin position="46"/>
        <end position="73"/>
    </location>
</feature>
<keyword evidence="13" id="KW-1185">Reference proteome</keyword>
<dbReference type="CDD" id="cd20335">
    <property type="entry name" value="BRcat_RBR"/>
    <property type="match status" value="1"/>
</dbReference>
<comment type="pathway">
    <text evidence="1">Protein modification; protein ubiquitination.</text>
</comment>
<dbReference type="Gene3D" id="2.30.30.1190">
    <property type="match status" value="1"/>
</dbReference>
<dbReference type="InterPro" id="IPR013087">
    <property type="entry name" value="Znf_C2H2_type"/>
</dbReference>
<evidence type="ECO:0000256" key="5">
    <source>
        <dbReference type="ARBA" id="ARBA00022771"/>
    </source>
</evidence>
<dbReference type="SMART" id="SM00356">
    <property type="entry name" value="ZnF_C3H1"/>
    <property type="match status" value="2"/>
</dbReference>
<dbReference type="PANTHER" id="PTHR22770">
    <property type="entry name" value="UBIQUITIN CONJUGATING ENZYME 7 INTERACTING PROTEIN-RELATED"/>
    <property type="match status" value="1"/>
</dbReference>
<dbReference type="GO" id="GO:0097039">
    <property type="term" value="P:protein linear polyubiquitination"/>
    <property type="evidence" value="ECO:0007669"/>
    <property type="project" value="TreeGrafter"/>
</dbReference>
<dbReference type="PROSITE" id="PS00028">
    <property type="entry name" value="ZINC_FINGER_C2H2_1"/>
    <property type="match status" value="1"/>
</dbReference>
<dbReference type="Pfam" id="PF13445">
    <property type="entry name" value="zf-RING_UBOX"/>
    <property type="match status" value="1"/>
</dbReference>
<dbReference type="Proteomes" id="UP000824998">
    <property type="component" value="Unassembled WGS sequence"/>
</dbReference>
<dbReference type="Gene3D" id="1.20.120.1750">
    <property type="match status" value="1"/>
</dbReference>
<proteinExistence type="predicted"/>
<dbReference type="AlphaFoldDB" id="A0A9P7YHX9"/>
<comment type="caution">
    <text evidence="12">The sequence shown here is derived from an EMBL/GenBank/DDBJ whole genome shotgun (WGS) entry which is preliminary data.</text>
</comment>
<evidence type="ECO:0000256" key="6">
    <source>
        <dbReference type="ARBA" id="ARBA00022786"/>
    </source>
</evidence>